<keyword evidence="9 13" id="KW-0067">ATP-binding</keyword>
<dbReference type="GO" id="GO:0051707">
    <property type="term" value="P:response to other organism"/>
    <property type="evidence" value="ECO:0007669"/>
    <property type="project" value="UniProtKB-ARBA"/>
</dbReference>
<dbReference type="Gene3D" id="3.30.200.20">
    <property type="entry name" value="Phosphorylase Kinase, domain 1"/>
    <property type="match status" value="2"/>
</dbReference>
<evidence type="ECO:0000313" key="15">
    <source>
        <dbReference type="EMBL" id="KAJ0197410.1"/>
    </source>
</evidence>
<dbReference type="PROSITE" id="PS50011">
    <property type="entry name" value="PROTEIN_KINASE_DOM"/>
    <property type="match status" value="2"/>
</dbReference>
<dbReference type="GO" id="GO:0004714">
    <property type="term" value="F:transmembrane receptor protein tyrosine kinase activity"/>
    <property type="evidence" value="ECO:0007669"/>
    <property type="project" value="InterPro"/>
</dbReference>
<evidence type="ECO:0000256" key="1">
    <source>
        <dbReference type="ARBA" id="ARBA00004162"/>
    </source>
</evidence>
<keyword evidence="5" id="KW-0812">Transmembrane</keyword>
<feature type="domain" description="Protein kinase" evidence="14">
    <location>
        <begin position="372"/>
        <end position="652"/>
    </location>
</feature>
<dbReference type="SMART" id="SM00220">
    <property type="entry name" value="S_TKc"/>
    <property type="match status" value="2"/>
</dbReference>
<keyword evidence="8" id="KW-0418">Kinase</keyword>
<dbReference type="GO" id="GO:0004672">
    <property type="term" value="F:protein kinase activity"/>
    <property type="evidence" value="ECO:0000318"/>
    <property type="project" value="GO_Central"/>
</dbReference>
<comment type="caution">
    <text evidence="15">The sequence shown here is derived from an EMBL/GenBank/DDBJ whole genome shotgun (WGS) entry which is preliminary data.</text>
</comment>
<dbReference type="Proteomes" id="UP000235145">
    <property type="component" value="Unassembled WGS sequence"/>
</dbReference>
<dbReference type="InterPro" id="IPR017441">
    <property type="entry name" value="Protein_kinase_ATP_BS"/>
</dbReference>
<comment type="subcellular location">
    <subcellularLocation>
        <location evidence="1">Cell membrane</location>
        <topology evidence="1">Single-pass membrane protein</topology>
    </subcellularLocation>
</comment>
<proteinExistence type="predicted"/>
<evidence type="ECO:0000256" key="5">
    <source>
        <dbReference type="ARBA" id="ARBA00022692"/>
    </source>
</evidence>
<dbReference type="InterPro" id="IPR001245">
    <property type="entry name" value="Ser-Thr/Tyr_kinase_cat_dom"/>
</dbReference>
<sequence length="655" mass="73568">MESSQPCRIFEFHEILSATDNFDESLVIGHGGFGKVYKGNVFKGSSHVVAAIKRLDSMSSQGEAEFWAEIEMLCKFRHCNLVSLFGYCNHEKEMILVYEYMPNGTLEDHLHKLDTGLSWLQRLKICIGAARGLDYLHTGTGIELGVIHRDIKTSNILLHESWAAKISDFGLSKIGPTNQPATYVNTLVKGTFGYLDPNYFTTGKLTRKSDVYAFGVVLLEVLCRKRAVDRSLDEGLVTWAQDSIKNGNLKDIIDSDIRAQISTKCLKEFVRIAERCLLNSPKQRPTMAKVVVSLDSVLTLQEKANGSLQVAGKTMFGRMFDMFPFPSNRDNSAISSVCINAADYIVGAHDNSRNSSLKVLKFSDLERATREFSEAFHLNADGFSDVFLGWVDKNTFIPSTEGVGIPVAVKRYHIDDPQYWQTEVTILGRLTHPNIISLLGYCDDKDKYLVVYEYMQNRCLHHFLFTDARDVAKPLSWETRIKIMIGIARALAYIHSLDNQVVHRDVKTTNIWLDKEFNAKLGGFDLAKFGPKTGENDATTCIKGTFAYMAPEYAFKGLVSVKSDIYSFGVVLLETLTGHRALEFDFGLVKWATSVLADISELKKIIDPYLGQNYPVEGAFECVALALTCVAVDPKYRPSSEEVLMNLERIYVIKR</sequence>
<evidence type="ECO:0000256" key="6">
    <source>
        <dbReference type="ARBA" id="ARBA00022729"/>
    </source>
</evidence>
<keyword evidence="12" id="KW-1015">Disulfide bond</keyword>
<dbReference type="PROSITE" id="PS00107">
    <property type="entry name" value="PROTEIN_KINASE_ATP"/>
    <property type="match status" value="1"/>
</dbReference>
<accession>A0A9R1X1T0</accession>
<keyword evidence="7 13" id="KW-0547">Nucleotide-binding</keyword>
<gene>
    <name evidence="15" type="ORF">LSAT_V11C700354900</name>
</gene>
<dbReference type="CDD" id="cd14066">
    <property type="entry name" value="STKc_IRAK"/>
    <property type="match status" value="1"/>
</dbReference>
<dbReference type="SUPFAM" id="SSF56112">
    <property type="entry name" value="Protein kinase-like (PK-like)"/>
    <property type="match status" value="2"/>
</dbReference>
<keyword evidence="11" id="KW-0472">Membrane</keyword>
<evidence type="ECO:0000256" key="10">
    <source>
        <dbReference type="ARBA" id="ARBA00022989"/>
    </source>
</evidence>
<dbReference type="FunFam" id="1.10.510.10:FF:000468">
    <property type="entry name" value="PTI1-like tyrosine-protein kinase 3"/>
    <property type="match status" value="1"/>
</dbReference>
<dbReference type="InterPro" id="IPR045272">
    <property type="entry name" value="ANXUR1/2-like"/>
</dbReference>
<dbReference type="GO" id="GO:0004674">
    <property type="term" value="F:protein serine/threonine kinase activity"/>
    <property type="evidence" value="ECO:0007669"/>
    <property type="project" value="UniProtKB-KW"/>
</dbReference>
<dbReference type="AlphaFoldDB" id="A0A9R1X1T0"/>
<feature type="binding site" evidence="13">
    <location>
        <position position="53"/>
    </location>
    <ligand>
        <name>ATP</name>
        <dbReference type="ChEBI" id="CHEBI:30616"/>
    </ligand>
</feature>
<dbReference type="GO" id="GO:0005524">
    <property type="term" value="F:ATP binding"/>
    <property type="evidence" value="ECO:0007669"/>
    <property type="project" value="UniProtKB-UniRule"/>
</dbReference>
<evidence type="ECO:0000256" key="8">
    <source>
        <dbReference type="ARBA" id="ARBA00022777"/>
    </source>
</evidence>
<dbReference type="Gene3D" id="1.10.510.10">
    <property type="entry name" value="Transferase(Phosphotransferase) domain 1"/>
    <property type="match status" value="2"/>
</dbReference>
<dbReference type="InterPro" id="IPR008271">
    <property type="entry name" value="Ser/Thr_kinase_AS"/>
</dbReference>
<keyword evidence="3" id="KW-0723">Serine/threonine-protein kinase</keyword>
<evidence type="ECO:0000256" key="11">
    <source>
        <dbReference type="ARBA" id="ARBA00023136"/>
    </source>
</evidence>
<keyword evidence="2" id="KW-1003">Cell membrane</keyword>
<keyword evidence="10" id="KW-1133">Transmembrane helix</keyword>
<dbReference type="Pfam" id="PF00069">
    <property type="entry name" value="Pkinase"/>
    <property type="match status" value="1"/>
</dbReference>
<keyword evidence="6" id="KW-0732">Signal</keyword>
<feature type="domain" description="Protein kinase" evidence="14">
    <location>
        <begin position="22"/>
        <end position="298"/>
    </location>
</feature>
<evidence type="ECO:0000256" key="2">
    <source>
        <dbReference type="ARBA" id="ARBA00022475"/>
    </source>
</evidence>
<evidence type="ECO:0000256" key="3">
    <source>
        <dbReference type="ARBA" id="ARBA00022527"/>
    </source>
</evidence>
<dbReference type="FunFam" id="3.30.200.20:FF:000039">
    <property type="entry name" value="receptor-like protein kinase FERONIA"/>
    <property type="match status" value="1"/>
</dbReference>
<reference evidence="15 16" key="1">
    <citation type="journal article" date="2017" name="Nat. Commun.">
        <title>Genome assembly with in vitro proximity ligation data and whole-genome triplication in lettuce.</title>
        <authorList>
            <person name="Reyes-Chin-Wo S."/>
            <person name="Wang Z."/>
            <person name="Yang X."/>
            <person name="Kozik A."/>
            <person name="Arikit S."/>
            <person name="Song C."/>
            <person name="Xia L."/>
            <person name="Froenicke L."/>
            <person name="Lavelle D.O."/>
            <person name="Truco M.J."/>
            <person name="Xia R."/>
            <person name="Zhu S."/>
            <person name="Xu C."/>
            <person name="Xu H."/>
            <person name="Xu X."/>
            <person name="Cox K."/>
            <person name="Korf I."/>
            <person name="Meyers B.C."/>
            <person name="Michelmore R.W."/>
        </authorList>
    </citation>
    <scope>NUCLEOTIDE SEQUENCE [LARGE SCALE GENOMIC DNA]</scope>
    <source>
        <strain evidence="16">cv. Salinas</strain>
        <tissue evidence="15">Seedlings</tissue>
    </source>
</reference>
<name>A0A9R1X1T0_LACSA</name>
<dbReference type="PANTHER" id="PTHR27003">
    <property type="entry name" value="OS07G0166700 PROTEIN"/>
    <property type="match status" value="1"/>
</dbReference>
<dbReference type="InterPro" id="IPR000719">
    <property type="entry name" value="Prot_kinase_dom"/>
</dbReference>
<evidence type="ECO:0000256" key="9">
    <source>
        <dbReference type="ARBA" id="ARBA00022840"/>
    </source>
</evidence>
<keyword evidence="16" id="KW-1185">Reference proteome</keyword>
<dbReference type="PANTHER" id="PTHR27003:SF342">
    <property type="entry name" value="TYROSINE-PROTEIN KINASE, CSF-1_PDGF RECEPTOR FAMILY-RELATED"/>
    <property type="match status" value="1"/>
</dbReference>
<keyword evidence="4" id="KW-0808">Transferase</keyword>
<evidence type="ECO:0000313" key="16">
    <source>
        <dbReference type="Proteomes" id="UP000235145"/>
    </source>
</evidence>
<evidence type="ECO:0000256" key="4">
    <source>
        <dbReference type="ARBA" id="ARBA00022679"/>
    </source>
</evidence>
<dbReference type="EMBL" id="NBSK02000007">
    <property type="protein sequence ID" value="KAJ0197410.1"/>
    <property type="molecule type" value="Genomic_DNA"/>
</dbReference>
<dbReference type="InterPro" id="IPR011009">
    <property type="entry name" value="Kinase-like_dom_sf"/>
</dbReference>
<evidence type="ECO:0000256" key="13">
    <source>
        <dbReference type="PROSITE-ProRule" id="PRU10141"/>
    </source>
</evidence>
<evidence type="ECO:0000256" key="12">
    <source>
        <dbReference type="ARBA" id="ARBA00023157"/>
    </source>
</evidence>
<dbReference type="Pfam" id="PF07714">
    <property type="entry name" value="PK_Tyr_Ser-Thr"/>
    <property type="match status" value="1"/>
</dbReference>
<evidence type="ECO:0000256" key="7">
    <source>
        <dbReference type="ARBA" id="ARBA00022741"/>
    </source>
</evidence>
<dbReference type="FunFam" id="1.10.510.10:FF:000095">
    <property type="entry name" value="protein STRUBBELIG-RECEPTOR FAMILY 8"/>
    <property type="match status" value="1"/>
</dbReference>
<evidence type="ECO:0000259" key="14">
    <source>
        <dbReference type="PROSITE" id="PS50011"/>
    </source>
</evidence>
<protein>
    <recommendedName>
        <fullName evidence="14">Protein kinase domain-containing protein</fullName>
    </recommendedName>
</protein>
<dbReference type="GO" id="GO:0005886">
    <property type="term" value="C:plasma membrane"/>
    <property type="evidence" value="ECO:0000318"/>
    <property type="project" value="GO_Central"/>
</dbReference>
<organism evidence="15 16">
    <name type="scientific">Lactuca sativa</name>
    <name type="common">Garden lettuce</name>
    <dbReference type="NCBI Taxonomy" id="4236"/>
    <lineage>
        <taxon>Eukaryota</taxon>
        <taxon>Viridiplantae</taxon>
        <taxon>Streptophyta</taxon>
        <taxon>Embryophyta</taxon>
        <taxon>Tracheophyta</taxon>
        <taxon>Spermatophyta</taxon>
        <taxon>Magnoliopsida</taxon>
        <taxon>eudicotyledons</taxon>
        <taxon>Gunneridae</taxon>
        <taxon>Pentapetalae</taxon>
        <taxon>asterids</taxon>
        <taxon>campanulids</taxon>
        <taxon>Asterales</taxon>
        <taxon>Asteraceae</taxon>
        <taxon>Cichorioideae</taxon>
        <taxon>Cichorieae</taxon>
        <taxon>Lactucinae</taxon>
        <taxon>Lactuca</taxon>
    </lineage>
</organism>
<dbReference type="PROSITE" id="PS00108">
    <property type="entry name" value="PROTEIN_KINASE_ST"/>
    <property type="match status" value="1"/>
</dbReference>